<dbReference type="Gene3D" id="3.30.70.270">
    <property type="match status" value="1"/>
</dbReference>
<evidence type="ECO:0000259" key="4">
    <source>
        <dbReference type="PROSITE" id="PS50885"/>
    </source>
</evidence>
<name>A0A3N6N7W3_9BURK</name>
<dbReference type="FunFam" id="3.30.70.270:FF:000001">
    <property type="entry name" value="Diguanylate cyclase domain protein"/>
    <property type="match status" value="1"/>
</dbReference>
<keyword evidence="3" id="KW-0472">Membrane</keyword>
<keyword evidence="3" id="KW-1133">Transmembrane helix</keyword>
<dbReference type="EC" id="2.7.7.65" evidence="1"/>
<keyword evidence="7" id="KW-1185">Reference proteome</keyword>
<dbReference type="Pfam" id="PF00990">
    <property type="entry name" value="GGDEF"/>
    <property type="match status" value="1"/>
</dbReference>
<dbReference type="Gene3D" id="6.10.340.10">
    <property type="match status" value="1"/>
</dbReference>
<evidence type="ECO:0000256" key="2">
    <source>
        <dbReference type="ARBA" id="ARBA00034247"/>
    </source>
</evidence>
<evidence type="ECO:0000256" key="1">
    <source>
        <dbReference type="ARBA" id="ARBA00012528"/>
    </source>
</evidence>
<dbReference type="InterPro" id="IPR029787">
    <property type="entry name" value="Nucleotide_cyclase"/>
</dbReference>
<dbReference type="InterPro" id="IPR003660">
    <property type="entry name" value="HAMP_dom"/>
</dbReference>
<dbReference type="NCBIfam" id="TIGR00254">
    <property type="entry name" value="GGDEF"/>
    <property type="match status" value="1"/>
</dbReference>
<dbReference type="GO" id="GO:0052621">
    <property type="term" value="F:diguanylate cyclase activity"/>
    <property type="evidence" value="ECO:0007669"/>
    <property type="project" value="UniProtKB-EC"/>
</dbReference>
<dbReference type="GO" id="GO:0016020">
    <property type="term" value="C:membrane"/>
    <property type="evidence" value="ECO:0007669"/>
    <property type="project" value="InterPro"/>
</dbReference>
<dbReference type="GO" id="GO:0007165">
    <property type="term" value="P:signal transduction"/>
    <property type="evidence" value="ECO:0007669"/>
    <property type="project" value="InterPro"/>
</dbReference>
<feature type="transmembrane region" description="Helical" evidence="3">
    <location>
        <begin position="313"/>
        <end position="332"/>
    </location>
</feature>
<dbReference type="PROSITE" id="PS50887">
    <property type="entry name" value="GGDEF"/>
    <property type="match status" value="1"/>
</dbReference>
<proteinExistence type="predicted"/>
<dbReference type="CDD" id="cd01949">
    <property type="entry name" value="GGDEF"/>
    <property type="match status" value="1"/>
</dbReference>
<evidence type="ECO:0000259" key="5">
    <source>
        <dbReference type="PROSITE" id="PS50887"/>
    </source>
</evidence>
<dbReference type="PANTHER" id="PTHR45138">
    <property type="entry name" value="REGULATORY COMPONENTS OF SENSORY TRANSDUCTION SYSTEM"/>
    <property type="match status" value="1"/>
</dbReference>
<dbReference type="PROSITE" id="PS50885">
    <property type="entry name" value="HAMP"/>
    <property type="match status" value="1"/>
</dbReference>
<dbReference type="PANTHER" id="PTHR45138:SF9">
    <property type="entry name" value="DIGUANYLATE CYCLASE DGCM-RELATED"/>
    <property type="match status" value="1"/>
</dbReference>
<evidence type="ECO:0000313" key="7">
    <source>
        <dbReference type="Proteomes" id="UP000272778"/>
    </source>
</evidence>
<dbReference type="InterPro" id="IPR000160">
    <property type="entry name" value="GGDEF_dom"/>
</dbReference>
<sequence>MGLKFKITLLTLLVFAATAVAAIWMTRSMLIEVMEDWGRRFAEHQVRHYQTQVLEPIAHDLSIAKEMARAPEIVDWAADPDNENKKRTALVTMEAYRRRFRDHSWFMAMSKGGGYYYNNQAGDFAGKELRYTLDKNFPRDQWFFTLLRQSRDVQVNVDTDAHLGVTNVWLNLQIRDKSGNDVLAIGGTGFNLVNFIGDRDLSGGDGVDSLLVDKDGAIQISRDLTRIDFASLTHEPAREKTIFSWVASPNEAREIRERMDRVLSGATSFEIVPVHIGGRKFLIGLAALRDIGWVEVTILDLSKLLPGSSLERVTTTLLVAMLLLLTCWYWILRRSVFQPLTQMRTAMSKVAAGEKVNMHAEAMPVREMRELFQQFSEMAEAVQRSRQHLETEVKARTIELEKLKDAAERQARMDALTGLANRLAFHEVSGELAQLSKHSERPLSLVMIDIDNFKSINDKWGHDAGDAVLRTVADLLASSVRRSDLAARLGGEEFVVVLTDTAVEDARVFSERLRLDMMDLEINFNGERIRFTSSFGVSSGKMSEMSIAALLNLADASLYRSKNAGRNRVTVDVDLIA</sequence>
<comment type="catalytic activity">
    <reaction evidence="2">
        <text>2 GTP = 3',3'-c-di-GMP + 2 diphosphate</text>
        <dbReference type="Rhea" id="RHEA:24898"/>
        <dbReference type="ChEBI" id="CHEBI:33019"/>
        <dbReference type="ChEBI" id="CHEBI:37565"/>
        <dbReference type="ChEBI" id="CHEBI:58805"/>
        <dbReference type="EC" id="2.7.7.65"/>
    </reaction>
</comment>
<dbReference type="SMART" id="SM00267">
    <property type="entry name" value="GGDEF"/>
    <property type="match status" value="1"/>
</dbReference>
<comment type="caution">
    <text evidence="6">The sequence shown here is derived from an EMBL/GenBank/DDBJ whole genome shotgun (WGS) entry which is preliminary data.</text>
</comment>
<keyword evidence="3" id="KW-0812">Transmembrane</keyword>
<organism evidence="6 7">
    <name type="scientific">Paraburkholderia dinghuensis</name>
    <dbReference type="NCBI Taxonomy" id="2305225"/>
    <lineage>
        <taxon>Bacteria</taxon>
        <taxon>Pseudomonadati</taxon>
        <taxon>Pseudomonadota</taxon>
        <taxon>Betaproteobacteria</taxon>
        <taxon>Burkholderiales</taxon>
        <taxon>Burkholderiaceae</taxon>
        <taxon>Paraburkholderia</taxon>
    </lineage>
</organism>
<dbReference type="InterPro" id="IPR050469">
    <property type="entry name" value="Diguanylate_Cyclase"/>
</dbReference>
<dbReference type="InterPro" id="IPR043128">
    <property type="entry name" value="Rev_trsase/Diguanyl_cyclase"/>
</dbReference>
<dbReference type="Proteomes" id="UP000272778">
    <property type="component" value="Unassembled WGS sequence"/>
</dbReference>
<feature type="domain" description="HAMP" evidence="4">
    <location>
        <begin position="334"/>
        <end position="387"/>
    </location>
</feature>
<evidence type="ECO:0000313" key="6">
    <source>
        <dbReference type="EMBL" id="RQH06911.1"/>
    </source>
</evidence>
<protein>
    <recommendedName>
        <fullName evidence="1">diguanylate cyclase</fullName>
        <ecNumber evidence="1">2.7.7.65</ecNumber>
    </recommendedName>
</protein>
<dbReference type="AlphaFoldDB" id="A0A3N6N7W3"/>
<reference evidence="6 7" key="1">
    <citation type="submission" date="2018-11" db="EMBL/GenBank/DDBJ databases">
        <title>Paraburkholderia sp. DHOA04, isolated from soil.</title>
        <authorList>
            <person name="Gao Z.-H."/>
            <person name="Qiu L.-H."/>
            <person name="Fu J.-C."/>
        </authorList>
    </citation>
    <scope>NUCLEOTIDE SEQUENCE [LARGE SCALE GENOMIC DNA]</scope>
    <source>
        <strain evidence="6 7">DHOA04</strain>
    </source>
</reference>
<gene>
    <name evidence="6" type="ORF">D1Y85_09465</name>
</gene>
<evidence type="ECO:0000256" key="3">
    <source>
        <dbReference type="SAM" id="Phobius"/>
    </source>
</evidence>
<dbReference type="OrthoDB" id="9813903at2"/>
<feature type="domain" description="GGDEF" evidence="5">
    <location>
        <begin position="441"/>
        <end position="574"/>
    </location>
</feature>
<dbReference type="SUPFAM" id="SSF55073">
    <property type="entry name" value="Nucleotide cyclase"/>
    <property type="match status" value="1"/>
</dbReference>
<accession>A0A3N6N7W3</accession>
<dbReference type="EMBL" id="RQIS01000006">
    <property type="protein sequence ID" value="RQH06911.1"/>
    <property type="molecule type" value="Genomic_DNA"/>
</dbReference>
<dbReference type="RefSeq" id="WP_124150800.1">
    <property type="nucleotide sequence ID" value="NZ_RQIS01000006.1"/>
</dbReference>